<name>A0A2P2Q171_RHIMU</name>
<accession>A0A2P2Q171</accession>
<protein>
    <submittedName>
        <fullName evidence="1">Uncharacterized protein</fullName>
    </submittedName>
</protein>
<dbReference type="EMBL" id="GGEC01080221">
    <property type="protein sequence ID" value="MBX60705.1"/>
    <property type="molecule type" value="Transcribed_RNA"/>
</dbReference>
<evidence type="ECO:0000313" key="1">
    <source>
        <dbReference type="EMBL" id="MBX60705.1"/>
    </source>
</evidence>
<proteinExistence type="predicted"/>
<organism evidence="1">
    <name type="scientific">Rhizophora mucronata</name>
    <name type="common">Asiatic mangrove</name>
    <dbReference type="NCBI Taxonomy" id="61149"/>
    <lineage>
        <taxon>Eukaryota</taxon>
        <taxon>Viridiplantae</taxon>
        <taxon>Streptophyta</taxon>
        <taxon>Embryophyta</taxon>
        <taxon>Tracheophyta</taxon>
        <taxon>Spermatophyta</taxon>
        <taxon>Magnoliopsida</taxon>
        <taxon>eudicotyledons</taxon>
        <taxon>Gunneridae</taxon>
        <taxon>Pentapetalae</taxon>
        <taxon>rosids</taxon>
        <taxon>fabids</taxon>
        <taxon>Malpighiales</taxon>
        <taxon>Rhizophoraceae</taxon>
        <taxon>Rhizophora</taxon>
    </lineage>
</organism>
<dbReference type="AlphaFoldDB" id="A0A2P2Q171"/>
<sequence length="19" mass="2208">MAKGFMWAVKSKVKRGRVK</sequence>
<reference evidence="1" key="1">
    <citation type="submission" date="2018-02" db="EMBL/GenBank/DDBJ databases">
        <title>Rhizophora mucronata_Transcriptome.</title>
        <authorList>
            <person name="Meera S.P."/>
            <person name="Sreeshan A."/>
            <person name="Augustine A."/>
        </authorList>
    </citation>
    <scope>NUCLEOTIDE SEQUENCE</scope>
    <source>
        <tissue evidence="1">Leaf</tissue>
    </source>
</reference>